<name>A0A0L8I0N0_OCTBM</name>
<feature type="transmembrane region" description="Helical" evidence="1">
    <location>
        <begin position="20"/>
        <end position="43"/>
    </location>
</feature>
<evidence type="ECO:0000256" key="1">
    <source>
        <dbReference type="SAM" id="Phobius"/>
    </source>
</evidence>
<keyword evidence="1" id="KW-0472">Membrane</keyword>
<dbReference type="EMBL" id="KQ416818">
    <property type="protein sequence ID" value="KOF95027.1"/>
    <property type="molecule type" value="Genomic_DNA"/>
</dbReference>
<gene>
    <name evidence="2" type="ORF">OCBIM_22039745mg</name>
</gene>
<evidence type="ECO:0000313" key="2">
    <source>
        <dbReference type="EMBL" id="KOF95027.1"/>
    </source>
</evidence>
<proteinExistence type="predicted"/>
<sequence>MLLDEYQLQVNHSKIHSFRLFYLLISYLILLRLGPAAMTYASILNVSPPESDLCPCFLAVIHFQVF</sequence>
<protein>
    <submittedName>
        <fullName evidence="2">Uncharacterized protein</fullName>
    </submittedName>
</protein>
<accession>A0A0L8I0N0</accession>
<keyword evidence="1" id="KW-1133">Transmembrane helix</keyword>
<dbReference type="AlphaFoldDB" id="A0A0L8I0N0"/>
<organism evidence="2">
    <name type="scientific">Octopus bimaculoides</name>
    <name type="common">California two-spotted octopus</name>
    <dbReference type="NCBI Taxonomy" id="37653"/>
    <lineage>
        <taxon>Eukaryota</taxon>
        <taxon>Metazoa</taxon>
        <taxon>Spiralia</taxon>
        <taxon>Lophotrochozoa</taxon>
        <taxon>Mollusca</taxon>
        <taxon>Cephalopoda</taxon>
        <taxon>Coleoidea</taxon>
        <taxon>Octopodiformes</taxon>
        <taxon>Octopoda</taxon>
        <taxon>Incirrata</taxon>
        <taxon>Octopodidae</taxon>
        <taxon>Octopus</taxon>
    </lineage>
</organism>
<keyword evidence="1" id="KW-0812">Transmembrane</keyword>
<reference evidence="2" key="1">
    <citation type="submission" date="2015-07" db="EMBL/GenBank/DDBJ databases">
        <title>MeaNS - Measles Nucleotide Surveillance Program.</title>
        <authorList>
            <person name="Tran T."/>
            <person name="Druce J."/>
        </authorList>
    </citation>
    <scope>NUCLEOTIDE SEQUENCE</scope>
    <source>
        <strain evidence="2">UCB-OBI-ISO-001</strain>
        <tissue evidence="2">Gonad</tissue>
    </source>
</reference>